<evidence type="ECO:0000313" key="1">
    <source>
        <dbReference type="EMBL" id="RZD16590.1"/>
    </source>
</evidence>
<organism evidence="1 2">
    <name type="scientific">Acididesulfobacter guangdongensis</name>
    <dbReference type="NCBI Taxonomy" id="2597225"/>
    <lineage>
        <taxon>Bacteria</taxon>
        <taxon>Deltaproteobacteria</taxon>
        <taxon>Candidatus Acidulodesulfobacterales</taxon>
        <taxon>Candidatus Acididesulfobacter</taxon>
    </lineage>
</organism>
<accession>A0A519BH51</accession>
<comment type="caution">
    <text evidence="1">The sequence shown here is derived from an EMBL/GenBank/DDBJ whole genome shotgun (WGS) entry which is preliminary data.</text>
</comment>
<evidence type="ECO:0000313" key="2">
    <source>
        <dbReference type="Proteomes" id="UP000316562"/>
    </source>
</evidence>
<reference evidence="1 2" key="1">
    <citation type="journal article" date="2019" name="ISME J.">
        <title>Insights into ecological role of a new deltaproteobacterial order Candidatus Acidulodesulfobacterales by metagenomics and metatranscriptomics.</title>
        <authorList>
            <person name="Tan S."/>
            <person name="Liu J."/>
            <person name="Fang Y."/>
            <person name="Hedlund B.P."/>
            <person name="Lian Z.H."/>
            <person name="Huang L.Y."/>
            <person name="Li J.T."/>
            <person name="Huang L.N."/>
            <person name="Li W.J."/>
            <person name="Jiang H.C."/>
            <person name="Dong H.L."/>
            <person name="Shu W.S."/>
        </authorList>
    </citation>
    <scope>NUCLEOTIDE SEQUENCE [LARGE SCALE GENOMIC DNA]</scope>
    <source>
        <strain evidence="1">AP2</strain>
    </source>
</reference>
<proteinExistence type="predicted"/>
<dbReference type="EMBL" id="SGBC01000002">
    <property type="protein sequence ID" value="RZD16590.1"/>
    <property type="molecule type" value="Genomic_DNA"/>
</dbReference>
<dbReference type="Proteomes" id="UP000316562">
    <property type="component" value="Unassembled WGS sequence"/>
</dbReference>
<gene>
    <name evidence="1" type="ORF">EVJ46_06170</name>
</gene>
<protein>
    <submittedName>
        <fullName evidence="1">Uncharacterized protein</fullName>
    </submittedName>
</protein>
<sequence length="240" mass="28026">MNNIEILKRNYAINRVDNKKIAKWKCKECSNLIKNFITNTPDEYSELFKYGCCKIAVKEYQTSEGTHTAYHQLYELKRCPLILPKPKKVKKIEMSHSECIDKVAKWLQKQHESISLYRCKVILKEPHGYNISREYPDVLGTGMKNDINIECKVSRQDFLKDGKKQHNHPFGNFKFYACPEGLILPDEIPEEFGLIYIGKESCRMIKKPLYVKECENTAPMLADLFLNRNNKVWDGKAVIL</sequence>
<dbReference type="AlphaFoldDB" id="A0A519BH51"/>
<name>A0A519BH51_ACIG2</name>